<dbReference type="InterPro" id="IPR036322">
    <property type="entry name" value="WD40_repeat_dom_sf"/>
</dbReference>
<evidence type="ECO:0008006" key="7">
    <source>
        <dbReference type="Google" id="ProtNLM"/>
    </source>
</evidence>
<dbReference type="InterPro" id="IPR001680">
    <property type="entry name" value="WD40_rpt"/>
</dbReference>
<feature type="compositionally biased region" description="Basic and acidic residues" evidence="2">
    <location>
        <begin position="29"/>
        <end position="44"/>
    </location>
</feature>
<feature type="compositionally biased region" description="Low complexity" evidence="2">
    <location>
        <begin position="9"/>
        <end position="20"/>
    </location>
</feature>
<proteinExistence type="predicted"/>
<evidence type="ECO:0000313" key="5">
    <source>
        <dbReference type="EMBL" id="RYO76864.1"/>
    </source>
</evidence>
<dbReference type="SUPFAM" id="SSF50978">
    <property type="entry name" value="WD40 repeat-like"/>
    <property type="match status" value="1"/>
</dbReference>
<comment type="caution">
    <text evidence="5">The sequence shown here is derived from an EMBL/GenBank/DDBJ whole genome shotgun (WGS) entry which is preliminary data.</text>
</comment>
<dbReference type="InterPro" id="IPR054471">
    <property type="entry name" value="GPIID_WHD"/>
</dbReference>
<keyword evidence="6" id="KW-1185">Reference proteome</keyword>
<dbReference type="SUPFAM" id="SSF52540">
    <property type="entry name" value="P-loop containing nucleoside triphosphate hydrolases"/>
    <property type="match status" value="1"/>
</dbReference>
<sequence length="1175" mass="131347">MDLPSDSVPPSTTPGTSGSGRSFLGRSITRRDAKSATKDEHEGQKGPLGLTTLYEPDNQAIVDLVFVHGLNGGSVTLTVDGLETDLSRVCAIFFLGTPHKGAGIAQLLSRVLAFAPGSRPFVNDLSPQSAMLQSINEAFPRYSQNLQLLSFYETLPMYYGIGKGLIVEKHCAVMNYPNERRTYLDANHRDVARFSARSEPSYVLVRNALAMTIENQRSSLDSSWREVKRDDLLALSRFLGVSSAPEDDLMAHDFQKHPGSCEWFTQGKTFQQWGDGMTSKVLWLRGRPGAGKSVLSSHVISHLCARSLDCSYYFFAEGDKSKAGINPFLRSMAWQMAVLHPEAFSEICYLSNNWQDTPIDRVDHSPVWRDVFSTALLKVRLKKPQYWVIDALDECRNGSELFKFLGKLQEKWPLCVLITSRPGLEAYVTHSTLSLDVVSETITEENKSDIASFLTTNLQNLPGPTIGAQQTMAHRILCNSNGCFLWVNLVLKELRQDHTSAEISQVLDSNPSDMDAFYSRILDGMSHAKFGKDLAKAILTWTTCAFRPLSTEEIHYAVEKDIKDSVDDIEKSVSSCCGNLVYVDKARKAHLVHLTAREFLTREGLESEYMIDGATGHKRLALVRSGDNEIFIELAKFLSSHDVLNWIERLSRSSDLQRLYQAGQNCASLVLSPFVQAYGYCIVEGPHSVSTVKWMFVKLITPRNVLIYDNATLLERDTFEHGEPVWSIAFGSTGKLLATGGAKVVRIWDLDASEQLLSFKVTAVCKALAFMEEDDVLVAVTKNNLITYWDIVHDGPLDDPIDWTRDLREGDDLQLHLKRPTIAAISVEQDLLAVIYRGEDIVLWSLNEGPGTSAITLLHFDEESGLLTCSDEAGTVTCRKIVRKPNMDWDSHDPVIYLRNGFVVVNAVASGKHSRLLMSTSQQDILLSLSPENTGECIARIDGNTKPRWAVSPLNDDVLVRFEATTASSFSWKTLERVRSVDLPSAQNNIDSVITLQHPQYLVTARREQPHERGSPTTYHLWDFRDFMFQPQLTNTSQSELVTVQPALDFGVLDLKVESIIGVAKERIIFLTPDNWVCSAEIGLPKVDLNPATGSSRTTDGVVRHFFIPDEWSSLVHRVLIDVRSSGEIIFIKRTELVVIRRGLEVTERGSFNTHRTSSSQILPRRAADKRHINV</sequence>
<dbReference type="InterPro" id="IPR056884">
    <property type="entry name" value="NPHP3-like_N"/>
</dbReference>
<feature type="region of interest" description="Disordered" evidence="2">
    <location>
        <begin position="1"/>
        <end position="50"/>
    </location>
</feature>
<evidence type="ECO:0000256" key="1">
    <source>
        <dbReference type="ARBA" id="ARBA00022737"/>
    </source>
</evidence>
<feature type="domain" description="Nephrocystin 3-like N-terminal" evidence="4">
    <location>
        <begin position="259"/>
        <end position="421"/>
    </location>
</feature>
<feature type="region of interest" description="Disordered" evidence="2">
    <location>
        <begin position="1155"/>
        <end position="1175"/>
    </location>
</feature>
<feature type="compositionally biased region" description="Basic and acidic residues" evidence="2">
    <location>
        <begin position="1166"/>
        <end position="1175"/>
    </location>
</feature>
<evidence type="ECO:0000313" key="6">
    <source>
        <dbReference type="Proteomes" id="UP000294003"/>
    </source>
</evidence>
<dbReference type="Gene3D" id="3.40.50.300">
    <property type="entry name" value="P-loop containing nucleotide triphosphate hydrolases"/>
    <property type="match status" value="1"/>
</dbReference>
<dbReference type="PANTHER" id="PTHR10039:SF16">
    <property type="entry name" value="GPI INOSITOL-DEACYLASE"/>
    <property type="match status" value="1"/>
</dbReference>
<reference evidence="5 6" key="1">
    <citation type="submission" date="2018-06" db="EMBL/GenBank/DDBJ databases">
        <title>Complete Genomes of Monosporascus.</title>
        <authorList>
            <person name="Robinson A.J."/>
            <person name="Natvig D.O."/>
        </authorList>
    </citation>
    <scope>NUCLEOTIDE SEQUENCE [LARGE SCALE GENOMIC DNA]</scope>
    <source>
        <strain evidence="5 6">CBS 609.92</strain>
    </source>
</reference>
<dbReference type="Proteomes" id="UP000294003">
    <property type="component" value="Unassembled WGS sequence"/>
</dbReference>
<dbReference type="Pfam" id="PF22939">
    <property type="entry name" value="WHD_GPIID"/>
    <property type="match status" value="1"/>
</dbReference>
<dbReference type="Gene3D" id="2.130.10.10">
    <property type="entry name" value="YVTN repeat-like/Quinoprotein amine dehydrogenase"/>
    <property type="match status" value="2"/>
</dbReference>
<feature type="domain" description="GPI inositol-deacylase winged helix" evidence="3">
    <location>
        <begin position="523"/>
        <end position="611"/>
    </location>
</feature>
<name>A0ABY0GTL9_9PEZI</name>
<protein>
    <recommendedName>
        <fullName evidence="7">NACHT domain-containing protein</fullName>
    </recommendedName>
</protein>
<gene>
    <name evidence="5" type="ORF">DL762_009650</name>
</gene>
<evidence type="ECO:0000256" key="2">
    <source>
        <dbReference type="SAM" id="MobiDB-lite"/>
    </source>
</evidence>
<organism evidence="5 6">
    <name type="scientific">Monosporascus cannonballus</name>
    <dbReference type="NCBI Taxonomy" id="155416"/>
    <lineage>
        <taxon>Eukaryota</taxon>
        <taxon>Fungi</taxon>
        <taxon>Dikarya</taxon>
        <taxon>Ascomycota</taxon>
        <taxon>Pezizomycotina</taxon>
        <taxon>Sordariomycetes</taxon>
        <taxon>Xylariomycetidae</taxon>
        <taxon>Xylariales</taxon>
        <taxon>Xylariales incertae sedis</taxon>
        <taxon>Monosporascus</taxon>
    </lineage>
</organism>
<dbReference type="PANTHER" id="PTHR10039">
    <property type="entry name" value="AMELOGENIN"/>
    <property type="match status" value="1"/>
</dbReference>
<dbReference type="Pfam" id="PF24883">
    <property type="entry name" value="NPHP3_N"/>
    <property type="match status" value="1"/>
</dbReference>
<keyword evidence="1" id="KW-0677">Repeat</keyword>
<dbReference type="SMART" id="SM00320">
    <property type="entry name" value="WD40"/>
    <property type="match status" value="2"/>
</dbReference>
<dbReference type="InterPro" id="IPR015943">
    <property type="entry name" value="WD40/YVTN_repeat-like_dom_sf"/>
</dbReference>
<dbReference type="InterPro" id="IPR027417">
    <property type="entry name" value="P-loop_NTPase"/>
</dbReference>
<dbReference type="EMBL" id="QJNS01000539">
    <property type="protein sequence ID" value="RYO76864.1"/>
    <property type="molecule type" value="Genomic_DNA"/>
</dbReference>
<evidence type="ECO:0000259" key="3">
    <source>
        <dbReference type="Pfam" id="PF22939"/>
    </source>
</evidence>
<evidence type="ECO:0000259" key="4">
    <source>
        <dbReference type="Pfam" id="PF24883"/>
    </source>
</evidence>
<dbReference type="Pfam" id="PF00400">
    <property type="entry name" value="WD40"/>
    <property type="match status" value="1"/>
</dbReference>
<accession>A0ABY0GTL9</accession>